<dbReference type="InterPro" id="IPR045584">
    <property type="entry name" value="Pilin-like"/>
</dbReference>
<name>A0A1M4VAK7_9THEO</name>
<dbReference type="RefSeq" id="WP_072967819.1">
    <property type="nucleotide sequence ID" value="NZ_FQUR01000008.1"/>
</dbReference>
<keyword evidence="1" id="KW-1133">Transmembrane helix</keyword>
<evidence type="ECO:0000256" key="1">
    <source>
        <dbReference type="SAM" id="Phobius"/>
    </source>
</evidence>
<dbReference type="SUPFAM" id="SSF54523">
    <property type="entry name" value="Pili subunits"/>
    <property type="match status" value="1"/>
</dbReference>
<dbReference type="Proteomes" id="UP000184127">
    <property type="component" value="Unassembled WGS sequence"/>
</dbReference>
<evidence type="ECO:0000313" key="3">
    <source>
        <dbReference type="Proteomes" id="UP000184127"/>
    </source>
</evidence>
<proteinExistence type="predicted"/>
<evidence type="ECO:0000313" key="2">
    <source>
        <dbReference type="EMBL" id="SHE65910.1"/>
    </source>
</evidence>
<gene>
    <name evidence="2" type="ORF">SAMN02745195_00901</name>
</gene>
<keyword evidence="3" id="KW-1185">Reference proteome</keyword>
<dbReference type="Gene3D" id="3.30.700.10">
    <property type="entry name" value="Glycoprotein, Type 4 Pilin"/>
    <property type="match status" value="1"/>
</dbReference>
<organism evidence="2 3">
    <name type="scientific">Thermoanaerobacter uzonensis DSM 18761</name>
    <dbReference type="NCBI Taxonomy" id="1123369"/>
    <lineage>
        <taxon>Bacteria</taxon>
        <taxon>Bacillati</taxon>
        <taxon>Bacillota</taxon>
        <taxon>Clostridia</taxon>
        <taxon>Thermoanaerobacterales</taxon>
        <taxon>Thermoanaerobacteraceae</taxon>
        <taxon>Thermoanaerobacter</taxon>
    </lineage>
</organism>
<keyword evidence="1" id="KW-0812">Transmembrane</keyword>
<sequence>MEWFVKALNKDERGFTLIELIVVIAILGVLAAIAVPQFTGTLTSSKEKADKASAQIIADAAARWILDKGSDDNIPTVDQLYNEHYLADNYIPQSSGSKFVITLDKNNHKVQVSIDNGAILATAPYEIIK</sequence>
<dbReference type="Pfam" id="PF07963">
    <property type="entry name" value="N_methyl"/>
    <property type="match status" value="1"/>
</dbReference>
<keyword evidence="1" id="KW-0472">Membrane</keyword>
<accession>A0A1M4VAK7</accession>
<dbReference type="NCBIfam" id="TIGR02532">
    <property type="entry name" value="IV_pilin_GFxxxE"/>
    <property type="match status" value="1"/>
</dbReference>
<dbReference type="PROSITE" id="PS00409">
    <property type="entry name" value="PROKAR_NTER_METHYL"/>
    <property type="match status" value="1"/>
</dbReference>
<dbReference type="AlphaFoldDB" id="A0A1M4VAK7"/>
<dbReference type="EMBL" id="FQUR01000008">
    <property type="protein sequence ID" value="SHE65910.1"/>
    <property type="molecule type" value="Genomic_DNA"/>
</dbReference>
<protein>
    <submittedName>
        <fullName evidence="2">Prepilin-type N-terminal cleavage/methylation domain-containing protein</fullName>
    </submittedName>
</protein>
<feature type="transmembrane region" description="Helical" evidence="1">
    <location>
        <begin position="20"/>
        <end position="38"/>
    </location>
</feature>
<dbReference type="InterPro" id="IPR012902">
    <property type="entry name" value="N_methyl_site"/>
</dbReference>
<reference evidence="3" key="1">
    <citation type="submission" date="2016-11" db="EMBL/GenBank/DDBJ databases">
        <authorList>
            <person name="Varghese N."/>
            <person name="Submissions S."/>
        </authorList>
    </citation>
    <scope>NUCLEOTIDE SEQUENCE [LARGE SCALE GENOMIC DNA]</scope>
    <source>
        <strain evidence="3">DSM 18761</strain>
    </source>
</reference>